<evidence type="ECO:0000313" key="2">
    <source>
        <dbReference type="Proteomes" id="UP000695000"/>
    </source>
</evidence>
<reference evidence="3" key="1">
    <citation type="submission" date="2025-08" db="UniProtKB">
        <authorList>
            <consortium name="RefSeq"/>
        </authorList>
    </citation>
    <scope>IDENTIFICATION</scope>
    <source>
        <tissue evidence="3">Whole Larva</tissue>
    </source>
</reference>
<dbReference type="Pfam" id="PF02602">
    <property type="entry name" value="HEM4"/>
    <property type="match status" value="1"/>
</dbReference>
<keyword evidence="2" id="KW-1185">Reference proteome</keyword>
<dbReference type="InterPro" id="IPR036108">
    <property type="entry name" value="4pyrrol_syn_uPrphyn_synt_sf"/>
</dbReference>
<dbReference type="PANTHER" id="PTHR12390:SF0">
    <property type="entry name" value="UROPORPHYRINOGEN-III SYNTHASE"/>
    <property type="match status" value="1"/>
</dbReference>
<dbReference type="Proteomes" id="UP000695000">
    <property type="component" value="Unplaced"/>
</dbReference>
<dbReference type="PANTHER" id="PTHR12390">
    <property type="entry name" value="UROPORPHYRINOGEN III SYNTHASE"/>
    <property type="match status" value="1"/>
</dbReference>
<protein>
    <submittedName>
        <fullName evidence="3">Uroporphyrinogen-III synthase-like</fullName>
    </submittedName>
</protein>
<dbReference type="InterPro" id="IPR003754">
    <property type="entry name" value="4pyrrol_synth_uPrphyn_synth"/>
</dbReference>
<feature type="domain" description="Tetrapyrrole biosynthesis uroporphyrinogen III synthase" evidence="1">
    <location>
        <begin position="22"/>
        <end position="247"/>
    </location>
</feature>
<evidence type="ECO:0000259" key="1">
    <source>
        <dbReference type="Pfam" id="PF02602"/>
    </source>
</evidence>
<sequence>MTTVRNFVLLLKAQKCDENNDKYDSKLMQEGFVVKQVKTLEFEYKNLDKLRISLDEPEKFSGIIFASPRCVIATKLALEGSKINKKWTLKDNFVVGETTAEKAAQDLDLDCSGKETGNANNLADILLQDKDKYDKPFLFPHGNLKTDILKNRIQSELSLHEICMYDTIPNPKVEEELKSVTNCYTSIPEYVVFFSPSGVNSTLSYLKEMNINLMKLVAIGPTTEAAMEQLGLNIYGTAHRPTPDDLLDVIRGKIKESV</sequence>
<proteinExistence type="predicted"/>
<dbReference type="RefSeq" id="XP_017778252.1">
    <property type="nucleotide sequence ID" value="XM_017922763.1"/>
</dbReference>
<dbReference type="SUPFAM" id="SSF69618">
    <property type="entry name" value="HemD-like"/>
    <property type="match status" value="1"/>
</dbReference>
<dbReference type="CDD" id="cd06578">
    <property type="entry name" value="HemD"/>
    <property type="match status" value="1"/>
</dbReference>
<dbReference type="GeneID" id="108563927"/>
<dbReference type="Gene3D" id="3.40.50.10090">
    <property type="match status" value="2"/>
</dbReference>
<accession>A0ABM1MUK2</accession>
<evidence type="ECO:0000313" key="3">
    <source>
        <dbReference type="RefSeq" id="XP_017778252.1"/>
    </source>
</evidence>
<dbReference type="InterPro" id="IPR039793">
    <property type="entry name" value="UROS/Hem4"/>
</dbReference>
<gene>
    <name evidence="3" type="primary">LOC108563927</name>
</gene>
<organism evidence="2 3">
    <name type="scientific">Nicrophorus vespilloides</name>
    <name type="common">Boreal carrion beetle</name>
    <dbReference type="NCBI Taxonomy" id="110193"/>
    <lineage>
        <taxon>Eukaryota</taxon>
        <taxon>Metazoa</taxon>
        <taxon>Ecdysozoa</taxon>
        <taxon>Arthropoda</taxon>
        <taxon>Hexapoda</taxon>
        <taxon>Insecta</taxon>
        <taxon>Pterygota</taxon>
        <taxon>Neoptera</taxon>
        <taxon>Endopterygota</taxon>
        <taxon>Coleoptera</taxon>
        <taxon>Polyphaga</taxon>
        <taxon>Staphyliniformia</taxon>
        <taxon>Silphidae</taxon>
        <taxon>Nicrophorinae</taxon>
        <taxon>Nicrophorus</taxon>
    </lineage>
</organism>
<name>A0ABM1MUK2_NICVS</name>